<dbReference type="InterPro" id="IPR036770">
    <property type="entry name" value="Ankyrin_rpt-contain_sf"/>
</dbReference>
<evidence type="ECO:0000313" key="9">
    <source>
        <dbReference type="Proteomes" id="UP000215902"/>
    </source>
</evidence>
<dbReference type="AlphaFoldDB" id="A0A267GLF6"/>
<dbReference type="Gene3D" id="1.25.40.20">
    <property type="entry name" value="Ankyrin repeat-containing domain"/>
    <property type="match status" value="3"/>
</dbReference>
<dbReference type="Pfam" id="PF00520">
    <property type="entry name" value="Ion_trans"/>
    <property type="match status" value="1"/>
</dbReference>
<sequence length="1112" mass="125265">MDHLAVNEPTVTLADFMASPGVTPNGLADATNGRRLIHAAAAEGSLDALGRLLDAGAEIGARTRNGDSVLHVCARSDKLACLRLLLDRGADVNATNQAKETPLHLAVAAKQLEIVRELLSHDADCSLEDAYGDLALHVACFAEDCHAARLVVKAGPEFVNKQNASGNTPLHIAALCENPELLALLLRHGADFNVMDANGKTAIDLLTETGDTSGIDCLGRQIIRDLRHFVNAENMAQIVSSREGGAYLDHLLHIDGLCSSKLAAQIREADRCMQLEMLESVITKRKVDADRLIRELQEAFNAGLRADLESSGILCRAAWKVVQLVLFPQNEPLLQRLVANRSLWSSLSRHIELSIDHLYAKALRKMKAGVRELLRRNCTDESGVKIDFVKMNKFLARITSYWSFSKRPLMFDMQDSCSDNPDSSCHKRPMRDPLQSLVMWAILTGRLRLVPTLLRQEEFDLVPLALLATTVLRSLSHRRDIEDVFVDKAGRVAEICEGMAIQVIKEVKEVDNSPNNSLTISYVSLPLPNYAGYNILDLSARGCASEFIKLDIVELATDKNWYGDFFDFSSVLTRELVIVSGFLPPFMLLLPRLIKRYRRPGTRSFLETVLNDPTDTVCHAAILQNDTEAQEKAQELVQLLPVSGKNNKLTTEEDEVHRPHRHNGLMVRAVDYMKEMLLFYRTPCVKFRLHAIFYFVFVSLLSSMILHDFQGTASSTEIFCYFALLGIFVEELREMIAACEEETLLVYISDGWNAIDLVAISCGFLAFVTRQFSPASRLSTYVIGHGKAAQDMCYILIVVTTLIFWIRILFISIVLESVGVKLKMLSLMIKKDFIPFLYILFVIMLGFGIAFHALLWPNGQYIGSNGKAIQLPAYDILIEMFHRTFYTIVGEYGLDDMQNVCKRNETNGEPEDSVEKCVESPGNVLVPYVLMVAYIVIVQVLLLNVIVAMFSKTIDMVDSESKSLWLFERYDLNQEFFKRSALPAPLNILLETRNFLMWLLSRLSCCRRRSGRRSLIEVLVQNQRNFVYLFYLFYQSVTLRKLRPKLDGVGLEPEDFSQEGAAMQQQLAEVIRRQEAAANWLDDQGEELRQQREVLEQMTAVLLQPRKKSNVF</sequence>
<gene>
    <name evidence="8" type="ORF">BOX15_Mlig004154g1</name>
</gene>
<keyword evidence="4 6" id="KW-0472">Membrane</keyword>
<dbReference type="PANTHER" id="PTHR13800:SF1">
    <property type="entry name" value="TRANSIENT RECEPTOR POTENTIAL CATION CHANNEL TRPM"/>
    <property type="match status" value="1"/>
</dbReference>
<dbReference type="GO" id="GO:0005886">
    <property type="term" value="C:plasma membrane"/>
    <property type="evidence" value="ECO:0007669"/>
    <property type="project" value="TreeGrafter"/>
</dbReference>
<dbReference type="OrthoDB" id="194358at2759"/>
<name>A0A267GLF6_9PLAT</name>
<feature type="transmembrane region" description="Helical" evidence="6">
    <location>
        <begin position="794"/>
        <end position="815"/>
    </location>
</feature>
<dbReference type="GO" id="GO:0005261">
    <property type="term" value="F:monoatomic cation channel activity"/>
    <property type="evidence" value="ECO:0007669"/>
    <property type="project" value="TreeGrafter"/>
</dbReference>
<evidence type="ECO:0000256" key="5">
    <source>
        <dbReference type="PROSITE-ProRule" id="PRU00023"/>
    </source>
</evidence>
<dbReference type="InterPro" id="IPR005821">
    <property type="entry name" value="Ion_trans_dom"/>
</dbReference>
<dbReference type="PROSITE" id="PS50088">
    <property type="entry name" value="ANK_REPEAT"/>
    <property type="match status" value="4"/>
</dbReference>
<keyword evidence="9" id="KW-1185">Reference proteome</keyword>
<dbReference type="GO" id="GO:0030001">
    <property type="term" value="P:metal ion transport"/>
    <property type="evidence" value="ECO:0007669"/>
    <property type="project" value="TreeGrafter"/>
</dbReference>
<dbReference type="PANTHER" id="PTHR13800">
    <property type="entry name" value="TRANSIENT RECEPTOR POTENTIAL CATION CHANNEL, SUBFAMILY M, MEMBER 6"/>
    <property type="match status" value="1"/>
</dbReference>
<evidence type="ECO:0000256" key="3">
    <source>
        <dbReference type="ARBA" id="ARBA00022989"/>
    </source>
</evidence>
<feature type="transmembrane region" description="Helical" evidence="6">
    <location>
        <begin position="928"/>
        <end position="950"/>
    </location>
</feature>
<evidence type="ECO:0000259" key="7">
    <source>
        <dbReference type="Pfam" id="PF00520"/>
    </source>
</evidence>
<feature type="domain" description="Ion transport" evidence="7">
    <location>
        <begin position="691"/>
        <end position="960"/>
    </location>
</feature>
<organism evidence="8 9">
    <name type="scientific">Macrostomum lignano</name>
    <dbReference type="NCBI Taxonomy" id="282301"/>
    <lineage>
        <taxon>Eukaryota</taxon>
        <taxon>Metazoa</taxon>
        <taxon>Spiralia</taxon>
        <taxon>Lophotrochozoa</taxon>
        <taxon>Platyhelminthes</taxon>
        <taxon>Rhabditophora</taxon>
        <taxon>Macrostomorpha</taxon>
        <taxon>Macrostomida</taxon>
        <taxon>Macrostomidae</taxon>
        <taxon>Macrostomum</taxon>
    </lineage>
</organism>
<dbReference type="SMART" id="SM00248">
    <property type="entry name" value="ANK"/>
    <property type="match status" value="5"/>
</dbReference>
<dbReference type="PROSITE" id="PS50297">
    <property type="entry name" value="ANK_REP_REGION"/>
    <property type="match status" value="4"/>
</dbReference>
<protein>
    <recommendedName>
        <fullName evidence="7">Ion transport domain-containing protein</fullName>
    </recommendedName>
</protein>
<dbReference type="SUPFAM" id="SSF48403">
    <property type="entry name" value="Ankyrin repeat"/>
    <property type="match status" value="1"/>
</dbReference>
<feature type="transmembrane region" description="Helical" evidence="6">
    <location>
        <begin position="576"/>
        <end position="594"/>
    </location>
</feature>
<dbReference type="Proteomes" id="UP000215902">
    <property type="component" value="Unassembled WGS sequence"/>
</dbReference>
<keyword evidence="3 6" id="KW-1133">Transmembrane helix</keyword>
<feature type="transmembrane region" description="Helical" evidence="6">
    <location>
        <begin position="836"/>
        <end position="856"/>
    </location>
</feature>
<evidence type="ECO:0000313" key="8">
    <source>
        <dbReference type="EMBL" id="PAA86244.1"/>
    </source>
</evidence>
<reference evidence="8 9" key="1">
    <citation type="submission" date="2017-06" db="EMBL/GenBank/DDBJ databases">
        <title>A platform for efficient transgenesis in Macrostomum lignano, a flatworm model organism for stem cell research.</title>
        <authorList>
            <person name="Berezikov E."/>
        </authorList>
    </citation>
    <scope>NUCLEOTIDE SEQUENCE [LARGE SCALE GENOMIC DNA]</scope>
    <source>
        <strain evidence="8">DV1</strain>
        <tissue evidence="8">Whole organism</tissue>
    </source>
</reference>
<feature type="repeat" description="ANK" evidence="5">
    <location>
        <begin position="32"/>
        <end position="64"/>
    </location>
</feature>
<feature type="repeat" description="ANK" evidence="5">
    <location>
        <begin position="65"/>
        <end position="97"/>
    </location>
</feature>
<comment type="caution">
    <text evidence="8">The sequence shown here is derived from an EMBL/GenBank/DDBJ whole genome shotgun (WGS) entry which is preliminary data.</text>
</comment>
<feature type="transmembrane region" description="Helical" evidence="6">
    <location>
        <begin position="687"/>
        <end position="706"/>
    </location>
</feature>
<accession>A0A267GLF6</accession>
<evidence type="ECO:0000256" key="2">
    <source>
        <dbReference type="ARBA" id="ARBA00022692"/>
    </source>
</evidence>
<evidence type="ECO:0000256" key="4">
    <source>
        <dbReference type="ARBA" id="ARBA00023136"/>
    </source>
</evidence>
<keyword evidence="5" id="KW-0040">ANK repeat</keyword>
<proteinExistence type="predicted"/>
<evidence type="ECO:0000256" key="1">
    <source>
        <dbReference type="ARBA" id="ARBA00004141"/>
    </source>
</evidence>
<dbReference type="EMBL" id="NIVC01000290">
    <property type="protein sequence ID" value="PAA86244.1"/>
    <property type="molecule type" value="Genomic_DNA"/>
</dbReference>
<evidence type="ECO:0000256" key="6">
    <source>
        <dbReference type="SAM" id="Phobius"/>
    </source>
</evidence>
<dbReference type="Pfam" id="PF12796">
    <property type="entry name" value="Ank_2"/>
    <property type="match status" value="2"/>
</dbReference>
<feature type="repeat" description="ANK" evidence="5">
    <location>
        <begin position="98"/>
        <end position="130"/>
    </location>
</feature>
<keyword evidence="2 6" id="KW-0812">Transmembrane</keyword>
<feature type="repeat" description="ANK" evidence="5">
    <location>
        <begin position="165"/>
        <end position="197"/>
    </location>
</feature>
<comment type="subcellular location">
    <subcellularLocation>
        <location evidence="1">Membrane</location>
        <topology evidence="1">Multi-pass membrane protein</topology>
    </subcellularLocation>
</comment>
<dbReference type="InterPro" id="IPR050927">
    <property type="entry name" value="TRPM"/>
</dbReference>
<dbReference type="InterPro" id="IPR002110">
    <property type="entry name" value="Ankyrin_rpt"/>
</dbReference>